<keyword evidence="1" id="KW-0472">Membrane</keyword>
<keyword evidence="1" id="KW-1133">Transmembrane helix</keyword>
<dbReference type="Proteomes" id="UP000319619">
    <property type="component" value="Unassembled WGS sequence"/>
</dbReference>
<gene>
    <name evidence="2" type="ORF">CEE37_04275</name>
</gene>
<reference evidence="2 3" key="1">
    <citation type="submission" date="2017-06" db="EMBL/GenBank/DDBJ databases">
        <title>Novel microbial phyla capable of carbon fixation and sulfur reduction in deep-sea sediments.</title>
        <authorList>
            <person name="Huang J."/>
            <person name="Baker B."/>
            <person name="Wang Y."/>
        </authorList>
    </citation>
    <scope>NUCLEOTIDE SEQUENCE [LARGE SCALE GENOMIC DNA]</scope>
    <source>
        <strain evidence="2">B3_LCP</strain>
    </source>
</reference>
<dbReference type="EMBL" id="NJBN01000002">
    <property type="protein sequence ID" value="TKJ41792.1"/>
    <property type="molecule type" value="Genomic_DNA"/>
</dbReference>
<feature type="transmembrane region" description="Helical" evidence="1">
    <location>
        <begin position="125"/>
        <end position="146"/>
    </location>
</feature>
<feature type="transmembrane region" description="Helical" evidence="1">
    <location>
        <begin position="67"/>
        <end position="84"/>
    </location>
</feature>
<proteinExistence type="predicted"/>
<feature type="transmembrane region" description="Helical" evidence="1">
    <location>
        <begin position="91"/>
        <end position="113"/>
    </location>
</feature>
<evidence type="ECO:0000256" key="1">
    <source>
        <dbReference type="SAM" id="Phobius"/>
    </source>
</evidence>
<dbReference type="AlphaFoldDB" id="A0A532V3U9"/>
<organism evidence="2 3">
    <name type="scientific">candidate division LCP-89 bacterium B3_LCP</name>
    <dbReference type="NCBI Taxonomy" id="2012998"/>
    <lineage>
        <taxon>Bacteria</taxon>
        <taxon>Pseudomonadati</taxon>
        <taxon>Bacteria division LCP-89</taxon>
    </lineage>
</organism>
<sequence length="154" mass="17388">MPLKTKIPIGINIIIAFFILNAILWTVGQGGAVIAYDRVAGWGFQDPREALDPAIVEVNRGIGLTDMIIQIPLYLIAAVGLLQLRFYGAVAAWLVLGTTLYWPVVFWSSQYFYGTEGIKHNETTMSTHVILIVILLFALWAIIYLYRNRQLFTR</sequence>
<name>A0A532V3U9_UNCL8</name>
<evidence type="ECO:0000313" key="3">
    <source>
        <dbReference type="Proteomes" id="UP000319619"/>
    </source>
</evidence>
<evidence type="ECO:0008006" key="4">
    <source>
        <dbReference type="Google" id="ProtNLM"/>
    </source>
</evidence>
<evidence type="ECO:0000313" key="2">
    <source>
        <dbReference type="EMBL" id="TKJ41792.1"/>
    </source>
</evidence>
<comment type="caution">
    <text evidence="2">The sequence shown here is derived from an EMBL/GenBank/DDBJ whole genome shotgun (WGS) entry which is preliminary data.</text>
</comment>
<protein>
    <recommendedName>
        <fullName evidence="4">DUF2127 domain-containing protein</fullName>
    </recommendedName>
</protein>
<keyword evidence="1" id="KW-0812">Transmembrane</keyword>
<feature type="transmembrane region" description="Helical" evidence="1">
    <location>
        <begin position="7"/>
        <end position="27"/>
    </location>
</feature>
<accession>A0A532V3U9</accession>